<proteinExistence type="predicted"/>
<gene>
    <name evidence="1" type="ORF">G8E00_10735</name>
</gene>
<dbReference type="EMBL" id="CP049801">
    <property type="protein sequence ID" value="QIO06394.1"/>
    <property type="molecule type" value="Genomic_DNA"/>
</dbReference>
<dbReference type="AlphaFoldDB" id="A0A6G8RWW2"/>
<sequence>MNIILLLFAFALGYWVRSLKQEKTSTQTHKTRNASMTYQDRLKFKAQHQTDSDRIRELNKLNTNESVFLRLLKQTFTDYDIAIKQKRFFILDRDALPCAIFEYRDGTVAMKLVDQEDGLPLYLYKGLLSSDQLKQDYIHITSVQKSPI</sequence>
<reference evidence="1 2" key="1">
    <citation type="submission" date="2020-03" db="EMBL/GenBank/DDBJ databases">
        <authorList>
            <person name="Zhu W."/>
        </authorList>
    </citation>
    <scope>NUCLEOTIDE SEQUENCE [LARGE SCALE GENOMIC DNA]</scope>
    <source>
        <strain evidence="1 2">323-1</strain>
    </source>
</reference>
<evidence type="ECO:0000313" key="2">
    <source>
        <dbReference type="Proteomes" id="UP000502297"/>
    </source>
</evidence>
<evidence type="ECO:0008006" key="3">
    <source>
        <dbReference type="Google" id="ProtNLM"/>
    </source>
</evidence>
<keyword evidence="2" id="KW-1185">Reference proteome</keyword>
<organism evidence="1 2">
    <name type="scientific">Acinetobacter shaoyimingii</name>
    <dbReference type="NCBI Taxonomy" id="2715164"/>
    <lineage>
        <taxon>Bacteria</taxon>
        <taxon>Pseudomonadati</taxon>
        <taxon>Pseudomonadota</taxon>
        <taxon>Gammaproteobacteria</taxon>
        <taxon>Moraxellales</taxon>
        <taxon>Moraxellaceae</taxon>
        <taxon>Acinetobacter</taxon>
    </lineage>
</organism>
<evidence type="ECO:0000313" key="1">
    <source>
        <dbReference type="EMBL" id="QIO06394.1"/>
    </source>
</evidence>
<accession>A0A6G8RWW2</accession>
<name>A0A6G8RWW2_9GAMM</name>
<dbReference type="KEGG" id="asha:G8E00_10735"/>
<dbReference type="Proteomes" id="UP000502297">
    <property type="component" value="Chromosome"/>
</dbReference>
<protein>
    <recommendedName>
        <fullName evidence="3">DUF2726 domain-containing protein</fullName>
    </recommendedName>
</protein>
<dbReference type="RefSeq" id="WP_166224497.1">
    <property type="nucleotide sequence ID" value="NZ_CP049801.1"/>
</dbReference>